<dbReference type="InterPro" id="IPR042214">
    <property type="entry name" value="TruD_catalytic"/>
</dbReference>
<dbReference type="EMBL" id="LNGC01000087">
    <property type="protein sequence ID" value="KYC49768.1"/>
    <property type="molecule type" value="Genomic_DNA"/>
</dbReference>
<dbReference type="PANTHER" id="PTHR13326">
    <property type="entry name" value="TRNA PSEUDOURIDINE SYNTHASE D"/>
    <property type="match status" value="1"/>
</dbReference>
<accession>A0A150IY69</accession>
<dbReference type="NCBIfam" id="TIGR00094">
    <property type="entry name" value="tRNA_TruD_broad"/>
    <property type="match status" value="1"/>
</dbReference>
<dbReference type="Gene3D" id="3.30.2350.20">
    <property type="entry name" value="TruD, catalytic domain"/>
    <property type="match status" value="1"/>
</dbReference>
<dbReference type="Gene3D" id="3.30.70.3160">
    <property type="match status" value="1"/>
</dbReference>
<dbReference type="Proteomes" id="UP000075398">
    <property type="component" value="Unassembled WGS sequence"/>
</dbReference>
<organism evidence="6 7">
    <name type="scientific">Candidatus Methanofastidiosum methylothiophilum</name>
    <dbReference type="NCBI Taxonomy" id="1705564"/>
    <lineage>
        <taxon>Archaea</taxon>
        <taxon>Methanobacteriati</taxon>
        <taxon>Methanobacteriota</taxon>
        <taxon>Stenosarchaea group</taxon>
        <taxon>Candidatus Methanofastidiosia</taxon>
        <taxon>Candidatus Methanofastidiosales</taxon>
        <taxon>Candidatus Methanofastidiosaceae</taxon>
        <taxon>Candidatus Methanofastidiosum</taxon>
    </lineage>
</organism>
<keyword evidence="3 4" id="KW-0413">Isomerase</keyword>
<dbReference type="CDD" id="cd02576">
    <property type="entry name" value="PseudoU_synth_ScPUS7"/>
    <property type="match status" value="1"/>
</dbReference>
<dbReference type="EC" id="5.4.99.27" evidence="4"/>
<dbReference type="InterPro" id="IPR020119">
    <property type="entry name" value="PsdUridine_synth_TruD_CS"/>
</dbReference>
<proteinExistence type="inferred from homology"/>
<dbReference type="InterPro" id="IPR001656">
    <property type="entry name" value="PsdUridine_synth_TruD"/>
</dbReference>
<reference evidence="6 7" key="1">
    <citation type="journal article" date="2016" name="ISME J.">
        <title>Chasing the elusive Euryarchaeota class WSA2: genomes reveal a uniquely fastidious methyl-reducing methanogen.</title>
        <authorList>
            <person name="Nobu M.K."/>
            <person name="Narihiro T."/>
            <person name="Kuroda K."/>
            <person name="Mei R."/>
            <person name="Liu W.T."/>
        </authorList>
    </citation>
    <scope>NUCLEOTIDE SEQUENCE [LARGE SCALE GENOMIC DNA]</scope>
    <source>
        <strain evidence="6">U1lsi0528_Bin055</strain>
    </source>
</reference>
<dbReference type="PATRIC" id="fig|1705409.3.peg.1645"/>
<dbReference type="PROSITE" id="PS01268">
    <property type="entry name" value="UPF0024"/>
    <property type="match status" value="1"/>
</dbReference>
<dbReference type="GO" id="GO:0160150">
    <property type="term" value="F:tRNA pseudouridine(13) synthase activity"/>
    <property type="evidence" value="ECO:0007669"/>
    <property type="project" value="UniProtKB-EC"/>
</dbReference>
<evidence type="ECO:0000313" key="7">
    <source>
        <dbReference type="Proteomes" id="UP000075398"/>
    </source>
</evidence>
<evidence type="ECO:0000259" key="5">
    <source>
        <dbReference type="PROSITE" id="PS50984"/>
    </source>
</evidence>
<dbReference type="Gene3D" id="1.10.1510.30">
    <property type="match status" value="1"/>
</dbReference>
<dbReference type="InterPro" id="IPR020103">
    <property type="entry name" value="PsdUridine_synth_cat_dom_sf"/>
</dbReference>
<evidence type="ECO:0000256" key="3">
    <source>
        <dbReference type="ARBA" id="ARBA00023235"/>
    </source>
</evidence>
<evidence type="ECO:0000256" key="1">
    <source>
        <dbReference type="ARBA" id="ARBA00007953"/>
    </source>
</evidence>
<dbReference type="Pfam" id="PF01142">
    <property type="entry name" value="TruD"/>
    <property type="match status" value="1"/>
</dbReference>
<dbReference type="SUPFAM" id="SSF55120">
    <property type="entry name" value="Pseudouridine synthase"/>
    <property type="match status" value="1"/>
</dbReference>
<feature type="active site" description="Nucleophile" evidence="4">
    <location>
        <position position="60"/>
    </location>
</feature>
<comment type="caution">
    <text evidence="6">The sequence shown here is derived from an EMBL/GenBank/DDBJ whole genome shotgun (WGS) entry which is preliminary data.</text>
</comment>
<evidence type="ECO:0000256" key="2">
    <source>
        <dbReference type="ARBA" id="ARBA00022694"/>
    </source>
</evidence>
<sequence>MEIKKYPEDFQVEEVLEVKDGKYLIFKVKKINRDTLDVIHDIARKTGIPFGKFGYAGLKDRHAVTIQNFSVDRIYEETIKGLELKDVELSDFSKGQKIDIGDLVGNKFNILVRDIPENSRDTILSNIQKIEENSGFPNLFGEQRFGGNEEVGRLILKGEFKEAIEKLLLKDNLSEELTNLIKEKKYAEALELYPNLRNEKKILEYLSKSSDYAKAFIVLPPSVSSLFVHAYQSKIVNEAVLERIKEVPLDEPEMGDLVSMEKQGNYYRTQVTKSNLGRVKDGIKKGDINVIAPLIGYSSLIPKSLLGKISVELLEKDEITKESFRVKEAPFLASNGAYRNILGRYKDLSFSIEEDGARFKFFLYKGEYATVFLEYLTSSLS</sequence>
<name>A0A150IY69_9EURY</name>
<dbReference type="GO" id="GO:0031119">
    <property type="term" value="P:tRNA pseudouridine synthesis"/>
    <property type="evidence" value="ECO:0007669"/>
    <property type="project" value="UniProtKB-UniRule"/>
</dbReference>
<protein>
    <recommendedName>
        <fullName evidence="4">Probable tRNA pseudouridine synthase D</fullName>
        <ecNumber evidence="4">5.4.99.27</ecNumber>
    </recommendedName>
    <alternativeName>
        <fullName evidence="4">tRNA pseudouridine(13) synthase</fullName>
    </alternativeName>
    <alternativeName>
        <fullName evidence="4">tRNA pseudouridylate synthase D</fullName>
    </alternativeName>
    <alternativeName>
        <fullName evidence="4">tRNA-uridine isomerase D</fullName>
    </alternativeName>
</protein>
<comment type="catalytic activity">
    <reaction evidence="4">
        <text>uridine(13) in tRNA = pseudouridine(13) in tRNA</text>
        <dbReference type="Rhea" id="RHEA:42540"/>
        <dbReference type="Rhea" id="RHEA-COMP:10105"/>
        <dbReference type="Rhea" id="RHEA-COMP:10106"/>
        <dbReference type="ChEBI" id="CHEBI:65314"/>
        <dbReference type="ChEBI" id="CHEBI:65315"/>
        <dbReference type="EC" id="5.4.99.27"/>
    </reaction>
</comment>
<dbReference type="PROSITE" id="PS50984">
    <property type="entry name" value="TRUD"/>
    <property type="match status" value="1"/>
</dbReference>
<feature type="domain" description="TRUD" evidence="5">
    <location>
        <begin position="135"/>
        <end position="344"/>
    </location>
</feature>
<dbReference type="AlphaFoldDB" id="A0A150IY69"/>
<dbReference type="HAMAP" id="MF_01082">
    <property type="entry name" value="TruD"/>
    <property type="match status" value="1"/>
</dbReference>
<evidence type="ECO:0000256" key="4">
    <source>
        <dbReference type="HAMAP-Rule" id="MF_01082"/>
    </source>
</evidence>
<comment type="function">
    <text evidence="4">Could be responsible for synthesis of pseudouridine from uracil-13 in transfer RNAs.</text>
</comment>
<dbReference type="PIRSF" id="PIRSF037016">
    <property type="entry name" value="Pseudouridin_synth_euk_prd"/>
    <property type="match status" value="1"/>
</dbReference>
<evidence type="ECO:0000313" key="6">
    <source>
        <dbReference type="EMBL" id="KYC49768.1"/>
    </source>
</evidence>
<comment type="similarity">
    <text evidence="1 4">Belongs to the pseudouridine synthase TruD family.</text>
</comment>
<dbReference type="GO" id="GO:0003723">
    <property type="term" value="F:RNA binding"/>
    <property type="evidence" value="ECO:0007669"/>
    <property type="project" value="InterPro"/>
</dbReference>
<keyword evidence="2 4" id="KW-0819">tRNA processing</keyword>
<dbReference type="InterPro" id="IPR011760">
    <property type="entry name" value="PsdUridine_synth_TruD_insert"/>
</dbReference>
<gene>
    <name evidence="4 6" type="primary">truD</name>
    <name evidence="6" type="ORF">AMQ22_01574</name>
</gene>
<dbReference type="PANTHER" id="PTHR13326:SF21">
    <property type="entry name" value="PSEUDOURIDYLATE SYNTHASE PUS7L"/>
    <property type="match status" value="1"/>
</dbReference>